<comment type="subcellular location">
    <subcellularLocation>
        <location evidence="1">Membrane</location>
        <topology evidence="1">Multi-pass membrane protein</topology>
    </subcellularLocation>
</comment>
<keyword evidence="3 7" id="KW-1133">Transmembrane helix</keyword>
<proteinExistence type="inferred from homology"/>
<feature type="transmembrane region" description="Helical" evidence="7">
    <location>
        <begin position="31"/>
        <end position="49"/>
    </location>
</feature>
<feature type="transmembrane region" description="Helical" evidence="7">
    <location>
        <begin position="228"/>
        <end position="250"/>
    </location>
</feature>
<dbReference type="Pfam" id="PF20684">
    <property type="entry name" value="Fung_rhodopsin"/>
    <property type="match status" value="1"/>
</dbReference>
<evidence type="ECO:0000256" key="7">
    <source>
        <dbReference type="SAM" id="Phobius"/>
    </source>
</evidence>
<comment type="caution">
    <text evidence="9">The sequence shown here is derived from an EMBL/GenBank/DDBJ whole genome shotgun (WGS) entry which is preliminary data.</text>
</comment>
<evidence type="ECO:0000256" key="4">
    <source>
        <dbReference type="ARBA" id="ARBA00023136"/>
    </source>
</evidence>
<feature type="compositionally biased region" description="Polar residues" evidence="6">
    <location>
        <begin position="510"/>
        <end position="519"/>
    </location>
</feature>
<evidence type="ECO:0000256" key="6">
    <source>
        <dbReference type="SAM" id="MobiDB-lite"/>
    </source>
</evidence>
<reference evidence="9 10" key="1">
    <citation type="submission" date="2017-10" db="EMBL/GenBank/DDBJ databases">
        <title>Comparative genomics in systemic dimorphic fungi from Ajellomycetaceae.</title>
        <authorList>
            <person name="Munoz J.F."/>
            <person name="Mcewen J.G."/>
            <person name="Clay O.K."/>
            <person name="Cuomo C.A."/>
        </authorList>
    </citation>
    <scope>NUCLEOTIDE SEQUENCE [LARGE SCALE GENOMIC DNA]</scope>
    <source>
        <strain evidence="9 10">UAMH5409</strain>
    </source>
</reference>
<dbReference type="STRING" id="1447875.A0A2B7XJB2"/>
<accession>A0A2B7XJB2</accession>
<dbReference type="InterPro" id="IPR052337">
    <property type="entry name" value="SAT4-like"/>
</dbReference>
<dbReference type="Proteomes" id="UP000223968">
    <property type="component" value="Unassembled WGS sequence"/>
</dbReference>
<feature type="transmembrane region" description="Helical" evidence="7">
    <location>
        <begin position="148"/>
        <end position="167"/>
    </location>
</feature>
<keyword evidence="2 7" id="KW-0812">Transmembrane</keyword>
<evidence type="ECO:0000256" key="3">
    <source>
        <dbReference type="ARBA" id="ARBA00022989"/>
    </source>
</evidence>
<evidence type="ECO:0000256" key="1">
    <source>
        <dbReference type="ARBA" id="ARBA00004141"/>
    </source>
</evidence>
<evidence type="ECO:0000256" key="5">
    <source>
        <dbReference type="ARBA" id="ARBA00038359"/>
    </source>
</evidence>
<feature type="compositionally biased region" description="Polar residues" evidence="6">
    <location>
        <begin position="431"/>
        <end position="461"/>
    </location>
</feature>
<dbReference type="EMBL" id="PDNB01000094">
    <property type="protein sequence ID" value="PGH09206.1"/>
    <property type="molecule type" value="Genomic_DNA"/>
</dbReference>
<evidence type="ECO:0000259" key="8">
    <source>
        <dbReference type="Pfam" id="PF20684"/>
    </source>
</evidence>
<gene>
    <name evidence="9" type="ORF">AJ79_05735</name>
</gene>
<keyword evidence="4 7" id="KW-0472">Membrane</keyword>
<dbReference type="OrthoDB" id="5398233at2759"/>
<feature type="region of interest" description="Disordered" evidence="6">
    <location>
        <begin position="336"/>
        <end position="362"/>
    </location>
</feature>
<dbReference type="GO" id="GO:0016020">
    <property type="term" value="C:membrane"/>
    <property type="evidence" value="ECO:0007669"/>
    <property type="project" value="UniProtKB-SubCell"/>
</dbReference>
<sequence length="560" mass="62579">MDDLRTIVGRMYSSDYPEKLAREDMMPTVLVSWWCTGFALAIIFVRILGRYIRTQLLFPEDWVMLIGSVPMLIRMGLVHVVLIYGTNNVDPAGLTADEIRRREIGSGLVLAARIFYTLFIWTAKFTVLEFFKRMTAQIWRRSSQLMLNFIRIFLAITFVGVLIAILAECQPFNQYWQVKPTPAPNCRQGYAHLVAMGTCDAITDILLVAFPIPIIVASTMPARRKFSLTLLFALSLILVVMTCYRIPAVIERHGNQQYRSLLASLEILAATAVSNVIVIGSFMRDRGVKKQKYKIGSVSDVSGDKFSRRATITHHQWGSDADLATDVGIRLDSETPSYQEIRPAPASQTNHKSSEKDGLQELNVTRDYTDLECNADLESGHQKALPRGAFGPIPTKSAFVPSGTTSNISPKHSPKHPPQGFLNDFGDESRQPSAATASTFAANDPTSRSGNPELLPQSQSQHRQENRRSRNFFETVTNFLSQSPRNSGSETPDRQPTSRNTSRPRGITGSVRQDNTLRLGSSRPADRDENQIEPADVERNLKLHDLGDLLSQDVEKNARP</sequence>
<dbReference type="AlphaFoldDB" id="A0A2B7XJB2"/>
<dbReference type="PANTHER" id="PTHR33048">
    <property type="entry name" value="PTH11-LIKE INTEGRAL MEMBRANE PROTEIN (AFU_ORTHOLOGUE AFUA_5G11245)"/>
    <property type="match status" value="1"/>
</dbReference>
<keyword evidence="10" id="KW-1185">Reference proteome</keyword>
<evidence type="ECO:0000256" key="2">
    <source>
        <dbReference type="ARBA" id="ARBA00022692"/>
    </source>
</evidence>
<feature type="region of interest" description="Disordered" evidence="6">
    <location>
        <begin position="383"/>
        <end position="560"/>
    </location>
</feature>
<feature type="domain" description="Rhodopsin" evidence="8">
    <location>
        <begin position="45"/>
        <end position="259"/>
    </location>
</feature>
<dbReference type="InterPro" id="IPR049326">
    <property type="entry name" value="Rhodopsin_dom_fungi"/>
</dbReference>
<evidence type="ECO:0000313" key="10">
    <source>
        <dbReference type="Proteomes" id="UP000223968"/>
    </source>
</evidence>
<evidence type="ECO:0000313" key="9">
    <source>
        <dbReference type="EMBL" id="PGH09206.1"/>
    </source>
</evidence>
<name>A0A2B7XJB2_9EURO</name>
<feature type="transmembrane region" description="Helical" evidence="7">
    <location>
        <begin position="262"/>
        <end position="283"/>
    </location>
</feature>
<feature type="compositionally biased region" description="Basic and acidic residues" evidence="6">
    <location>
        <begin position="524"/>
        <end position="560"/>
    </location>
</feature>
<dbReference type="PANTHER" id="PTHR33048:SF19">
    <property type="entry name" value="MEMBRANE PROTEIN PTH11-LIKE, PUTATIVE (AFU_ORTHOLOGUE AFUA_1G14080)-RELATED"/>
    <property type="match status" value="1"/>
</dbReference>
<feature type="transmembrane region" description="Helical" evidence="7">
    <location>
        <begin position="104"/>
        <end position="127"/>
    </location>
</feature>
<feature type="compositionally biased region" description="Polar residues" evidence="6">
    <location>
        <begin position="472"/>
        <end position="503"/>
    </location>
</feature>
<comment type="similarity">
    <text evidence="5">Belongs to the SAT4 family.</text>
</comment>
<protein>
    <recommendedName>
        <fullName evidence="8">Rhodopsin domain-containing protein</fullName>
    </recommendedName>
</protein>
<organism evidence="9 10">
    <name type="scientific">Helicocarpus griseus UAMH5409</name>
    <dbReference type="NCBI Taxonomy" id="1447875"/>
    <lineage>
        <taxon>Eukaryota</taxon>
        <taxon>Fungi</taxon>
        <taxon>Dikarya</taxon>
        <taxon>Ascomycota</taxon>
        <taxon>Pezizomycotina</taxon>
        <taxon>Eurotiomycetes</taxon>
        <taxon>Eurotiomycetidae</taxon>
        <taxon>Onygenales</taxon>
        <taxon>Ajellomycetaceae</taxon>
        <taxon>Helicocarpus</taxon>
    </lineage>
</organism>
<feature type="transmembrane region" description="Helical" evidence="7">
    <location>
        <begin position="61"/>
        <end position="84"/>
    </location>
</feature>
<feature type="transmembrane region" description="Helical" evidence="7">
    <location>
        <begin position="190"/>
        <end position="216"/>
    </location>
</feature>